<dbReference type="Proteomes" id="UP000035642">
    <property type="component" value="Unassembled WGS sequence"/>
</dbReference>
<dbReference type="GO" id="GO:0016853">
    <property type="term" value="F:isomerase activity"/>
    <property type="evidence" value="ECO:0007669"/>
    <property type="project" value="UniProtKB-KW"/>
</dbReference>
<reference evidence="5" key="2">
    <citation type="submission" date="2017-02" db="UniProtKB">
        <authorList>
            <consortium name="WormBaseParasite"/>
        </authorList>
    </citation>
    <scope>IDENTIFICATION</scope>
</reference>
<keyword evidence="2" id="KW-0413">Isomerase</keyword>
<protein>
    <submittedName>
        <fullName evidence="5">Phenazine biosynthesis-like domain-containing protein 1</fullName>
    </submittedName>
</protein>
<name>A0A0K0D0E7_ANGCA</name>
<dbReference type="AlphaFoldDB" id="A0A0K0D0E7"/>
<keyword evidence="4" id="KW-1185">Reference proteome</keyword>
<evidence type="ECO:0000256" key="1">
    <source>
        <dbReference type="ARBA" id="ARBA00008270"/>
    </source>
</evidence>
<dbReference type="PANTHER" id="PTHR13774">
    <property type="entry name" value="PHENAZINE BIOSYNTHESIS PROTEIN"/>
    <property type="match status" value="1"/>
</dbReference>
<proteinExistence type="inferred from homology"/>
<evidence type="ECO:0000256" key="3">
    <source>
        <dbReference type="PIRSR" id="PIRSR016184-1"/>
    </source>
</evidence>
<comment type="similarity">
    <text evidence="1">Belongs to the PhzF family.</text>
</comment>
<dbReference type="PANTHER" id="PTHR13774:SF17">
    <property type="entry name" value="PHENAZINE BIOSYNTHESIS-LIKE DOMAIN-CONTAINING PROTEIN"/>
    <property type="match status" value="1"/>
</dbReference>
<dbReference type="Gene3D" id="3.10.310.10">
    <property type="entry name" value="Diaminopimelate Epimerase, Chain A, domain 1"/>
    <property type="match status" value="2"/>
</dbReference>
<dbReference type="Pfam" id="PF02567">
    <property type="entry name" value="PhzC-PhzF"/>
    <property type="match status" value="1"/>
</dbReference>
<dbReference type="InterPro" id="IPR003719">
    <property type="entry name" value="Phenazine_PhzF-like"/>
</dbReference>
<dbReference type="NCBIfam" id="TIGR00654">
    <property type="entry name" value="PhzF_family"/>
    <property type="match status" value="1"/>
</dbReference>
<evidence type="ECO:0000313" key="4">
    <source>
        <dbReference type="Proteomes" id="UP000035642"/>
    </source>
</evidence>
<accession>A0A0K0D0E7</accession>
<dbReference type="WBParaSite" id="ACAC_0000353301-mRNA-1">
    <property type="protein sequence ID" value="ACAC_0000353301-mRNA-1"/>
    <property type="gene ID" value="ACAC_0000353301"/>
</dbReference>
<dbReference type="SUPFAM" id="SSF54506">
    <property type="entry name" value="Diaminopimelate epimerase-like"/>
    <property type="match status" value="1"/>
</dbReference>
<reference evidence="4" key="1">
    <citation type="submission" date="2012-09" db="EMBL/GenBank/DDBJ databases">
        <authorList>
            <person name="Martin A.A."/>
        </authorList>
    </citation>
    <scope>NUCLEOTIDE SEQUENCE</scope>
</reference>
<evidence type="ECO:0000256" key="2">
    <source>
        <dbReference type="ARBA" id="ARBA00023235"/>
    </source>
</evidence>
<dbReference type="PIRSF" id="PIRSF016184">
    <property type="entry name" value="PhzC_PhzF"/>
    <property type="match status" value="1"/>
</dbReference>
<evidence type="ECO:0000313" key="5">
    <source>
        <dbReference type="WBParaSite" id="ACAC_0000353301-mRNA-1"/>
    </source>
</evidence>
<sequence>MEENFPIFIVDAFTRERFCGNQAAVCLISRVNLRDDEYQKISAEFNLSETAFPLPINGDFKTASRFILRWFTPSAEVDLCGHATLATSHVLFHEIGNTSSLIIFTTKSGDLTVEKKEHNLLEMNFPQYAITSMHFPGKGNPLADIFSEFDAPPLVADLISRFIPSTIHVESVAYASEAKKLIIVIDKETTNFELAEINANDSTKMLKLDPNGDFVRGVIVTLTPANARSQGFVDSEDDAYDYVCRYFAPWVGINEDPATGSAQCALAPFWGKILKIRELYAFQSFPNRGAQFRLCLEDNCRLSIFGHSVTVVKGQIYLNEALFY</sequence>
<dbReference type="STRING" id="6313.A0A0K0D0E7"/>
<dbReference type="GO" id="GO:0005737">
    <property type="term" value="C:cytoplasm"/>
    <property type="evidence" value="ECO:0007669"/>
    <property type="project" value="TreeGrafter"/>
</dbReference>
<feature type="active site" evidence="3">
    <location>
        <position position="49"/>
    </location>
</feature>
<organism evidence="4 5">
    <name type="scientific">Angiostrongylus cantonensis</name>
    <name type="common">Rat lungworm</name>
    <dbReference type="NCBI Taxonomy" id="6313"/>
    <lineage>
        <taxon>Eukaryota</taxon>
        <taxon>Metazoa</taxon>
        <taxon>Ecdysozoa</taxon>
        <taxon>Nematoda</taxon>
        <taxon>Chromadorea</taxon>
        <taxon>Rhabditida</taxon>
        <taxon>Rhabditina</taxon>
        <taxon>Rhabditomorpha</taxon>
        <taxon>Strongyloidea</taxon>
        <taxon>Metastrongylidae</taxon>
        <taxon>Angiostrongylus</taxon>
    </lineage>
</organism>